<dbReference type="OrthoDB" id="6196416at2"/>
<dbReference type="Proteomes" id="UP000426424">
    <property type="component" value="Chromosome"/>
</dbReference>
<dbReference type="KEGG" id="ttp:E6P07_09740"/>
<protein>
    <submittedName>
        <fullName evidence="1">Uncharacterized protein</fullName>
    </submittedName>
</protein>
<reference evidence="1 2" key="1">
    <citation type="submission" date="2019-12" db="EMBL/GenBank/DDBJ databases">
        <title>The complete genome of the thermophilic, anoxygenic phototrophic gammaproteobacterium Thermochromatium tepidum.</title>
        <authorList>
            <person name="Sattley W.M."/>
            <person name="Swingley W.D."/>
            <person name="Burchell B.M."/>
            <person name="Gurbani S.A."/>
            <person name="Kujawa C.M."/>
            <person name="Nuccio D.A."/>
            <person name="Schladweiler J."/>
            <person name="Shaffer K.N."/>
            <person name="Stokes L.M."/>
            <person name="Touchman J.W."/>
            <person name="Blankenship R.E."/>
            <person name="Madigan M.T."/>
        </authorList>
    </citation>
    <scope>NUCLEOTIDE SEQUENCE [LARGE SCALE GENOMIC DNA]</scope>
    <source>
        <strain evidence="1 2">ATCC 43061</strain>
    </source>
</reference>
<gene>
    <name evidence="1" type="ORF">E6P07_09740</name>
</gene>
<dbReference type="EMBL" id="CP039268">
    <property type="protein sequence ID" value="QGU33234.1"/>
    <property type="molecule type" value="Genomic_DNA"/>
</dbReference>
<dbReference type="RefSeq" id="WP_153975428.1">
    <property type="nucleotide sequence ID" value="NZ_CP039268.1"/>
</dbReference>
<name>A0A6I6E052_THETI</name>
<evidence type="ECO:0000313" key="2">
    <source>
        <dbReference type="Proteomes" id="UP000426424"/>
    </source>
</evidence>
<accession>A0A6I6E052</accession>
<evidence type="ECO:0000313" key="1">
    <source>
        <dbReference type="EMBL" id="QGU33234.1"/>
    </source>
</evidence>
<dbReference type="AlphaFoldDB" id="A0A6I6E052"/>
<keyword evidence="2" id="KW-1185">Reference proteome</keyword>
<organism evidence="1 2">
    <name type="scientific">Thermochromatium tepidum ATCC 43061</name>
    <dbReference type="NCBI Taxonomy" id="316276"/>
    <lineage>
        <taxon>Bacteria</taxon>
        <taxon>Pseudomonadati</taxon>
        <taxon>Pseudomonadota</taxon>
        <taxon>Gammaproteobacteria</taxon>
        <taxon>Chromatiales</taxon>
        <taxon>Chromatiaceae</taxon>
        <taxon>Thermochromatium</taxon>
    </lineage>
</organism>
<proteinExistence type="predicted"/>
<sequence length="156" mass="17920">MHITALGSFRIVSVLTPRVESRLTSMIAGLLLTLILTGCNPIKQDRMTDTLQNATNGYQKALRWGYFENAYNYIHPDRRVEAISPEALEGLRLTGYDVIQPPTINTESGTATQLVAIDYLYEDRQVVKQIKDRQLWRYDAKEKTWWLESGLPAFKR</sequence>